<evidence type="ECO:0000313" key="2">
    <source>
        <dbReference type="EMBL" id="OBU02515.1"/>
    </source>
</evidence>
<dbReference type="EMBL" id="LZEX01000045">
    <property type="protein sequence ID" value="OBU02515.1"/>
    <property type="molecule type" value="Genomic_DNA"/>
</dbReference>
<evidence type="ECO:0000313" key="3">
    <source>
        <dbReference type="Proteomes" id="UP000092247"/>
    </source>
</evidence>
<organism evidence="2 3">
    <name type="scientific">Morganella psychrotolerans</name>
    <dbReference type="NCBI Taxonomy" id="368603"/>
    <lineage>
        <taxon>Bacteria</taxon>
        <taxon>Pseudomonadati</taxon>
        <taxon>Pseudomonadota</taxon>
        <taxon>Gammaproteobacteria</taxon>
        <taxon>Enterobacterales</taxon>
        <taxon>Morganellaceae</taxon>
        <taxon>Morganella</taxon>
    </lineage>
</organism>
<proteinExistence type="predicted"/>
<name>A0A1B8H0C1_9GAMM</name>
<evidence type="ECO:0000256" key="1">
    <source>
        <dbReference type="SAM" id="Phobius"/>
    </source>
</evidence>
<gene>
    <name evidence="2" type="ORF">AYY17_12750</name>
</gene>
<accession>A0A1B8H0C1</accession>
<sequence length="72" mass="7815">MCRSGPVLIAESGLSFDQHKGAQKGIAVGELSEPLPDAFIRLMALLILMPACFLNGFSYKIILLFLVGYSNK</sequence>
<dbReference type="STRING" id="368603.AYY16_01685"/>
<keyword evidence="1" id="KW-1133">Transmembrane helix</keyword>
<dbReference type="Proteomes" id="UP000092247">
    <property type="component" value="Unassembled WGS sequence"/>
</dbReference>
<dbReference type="AlphaFoldDB" id="A0A1B8H0C1"/>
<keyword evidence="1" id="KW-0812">Transmembrane</keyword>
<comment type="caution">
    <text evidence="2">The sequence shown here is derived from an EMBL/GenBank/DDBJ whole genome shotgun (WGS) entry which is preliminary data.</text>
</comment>
<feature type="transmembrane region" description="Helical" evidence="1">
    <location>
        <begin position="38"/>
        <end position="67"/>
    </location>
</feature>
<protein>
    <submittedName>
        <fullName evidence="2">Uncharacterized protein</fullName>
    </submittedName>
</protein>
<reference evidence="2 3" key="1">
    <citation type="submission" date="2016-06" db="EMBL/GenBank/DDBJ databases">
        <authorList>
            <person name="Kjaerup R.B."/>
            <person name="Dalgaard T.S."/>
            <person name="Juul-Madsen H.R."/>
        </authorList>
    </citation>
    <scope>NUCLEOTIDE SEQUENCE [LARGE SCALE GENOMIC DNA]</scope>
    <source>
        <strain evidence="2 3">GCSL-Mp3</strain>
    </source>
</reference>
<keyword evidence="1" id="KW-0472">Membrane</keyword>